<proteinExistence type="predicted"/>
<keyword evidence="1" id="KW-1133">Transmembrane helix</keyword>
<evidence type="ECO:0000256" key="1">
    <source>
        <dbReference type="SAM" id="Phobius"/>
    </source>
</evidence>
<dbReference type="RefSeq" id="WP_066738329.1">
    <property type="nucleotide sequence ID" value="NZ_JAJCIQ010000021.1"/>
</dbReference>
<keyword evidence="1" id="KW-0472">Membrane</keyword>
<accession>A0ABS8DLR9</accession>
<organism evidence="2 3">
    <name type="scientific">Bariatricus massiliensis</name>
    <dbReference type="NCBI Taxonomy" id="1745713"/>
    <lineage>
        <taxon>Bacteria</taxon>
        <taxon>Bacillati</taxon>
        <taxon>Bacillota</taxon>
        <taxon>Clostridia</taxon>
        <taxon>Lachnospirales</taxon>
        <taxon>Lachnospiraceae</taxon>
        <taxon>Bariatricus</taxon>
    </lineage>
</organism>
<feature type="transmembrane region" description="Helical" evidence="1">
    <location>
        <begin position="77"/>
        <end position="100"/>
    </location>
</feature>
<sequence>MDFIEILFMSKWFTRINLLIGTILTIALLMYAFSKEGKDERGRGIIGTSCLWGIVALFVILNIIGALLNILVKNVMLIGNAIQSTFTLIILIIDILILILRKIR</sequence>
<name>A0ABS8DLR9_9FIRM</name>
<evidence type="ECO:0000313" key="3">
    <source>
        <dbReference type="Proteomes" id="UP001299546"/>
    </source>
</evidence>
<gene>
    <name evidence="2" type="ORF">LIZ65_18805</name>
</gene>
<reference evidence="2 3" key="1">
    <citation type="submission" date="2021-10" db="EMBL/GenBank/DDBJ databases">
        <title>Collection of gut derived symbiotic bacterial strains cultured from healthy donors.</title>
        <authorList>
            <person name="Lin H."/>
            <person name="Littmann E."/>
            <person name="Kohout C."/>
            <person name="Pamer E.G."/>
        </authorList>
    </citation>
    <scope>NUCLEOTIDE SEQUENCE [LARGE SCALE GENOMIC DNA]</scope>
    <source>
        <strain evidence="2 3">DFI.1.165</strain>
    </source>
</reference>
<comment type="caution">
    <text evidence="2">The sequence shown here is derived from an EMBL/GenBank/DDBJ whole genome shotgun (WGS) entry which is preliminary data.</text>
</comment>
<evidence type="ECO:0000313" key="2">
    <source>
        <dbReference type="EMBL" id="MCB7389336.1"/>
    </source>
</evidence>
<keyword evidence="1" id="KW-0812">Transmembrane</keyword>
<feature type="transmembrane region" description="Helical" evidence="1">
    <location>
        <begin position="12"/>
        <end position="33"/>
    </location>
</feature>
<dbReference type="Proteomes" id="UP001299546">
    <property type="component" value="Unassembled WGS sequence"/>
</dbReference>
<protein>
    <submittedName>
        <fullName evidence="2">Uncharacterized protein</fullName>
    </submittedName>
</protein>
<dbReference type="EMBL" id="JAJCIS010000022">
    <property type="protein sequence ID" value="MCB7389336.1"/>
    <property type="molecule type" value="Genomic_DNA"/>
</dbReference>
<keyword evidence="3" id="KW-1185">Reference proteome</keyword>
<feature type="transmembrane region" description="Helical" evidence="1">
    <location>
        <begin position="45"/>
        <end position="71"/>
    </location>
</feature>